<evidence type="ECO:0000313" key="10">
    <source>
        <dbReference type="EMBL" id="BAH18057.1"/>
    </source>
</evidence>
<evidence type="ECO:0000256" key="5">
    <source>
        <dbReference type="ARBA" id="ARBA00023015"/>
    </source>
</evidence>
<dbReference type="PANTHER" id="PTHR30455:SF2">
    <property type="entry name" value="TRANSCRIPTIONAL REPRESSOR NRDR"/>
    <property type="match status" value="1"/>
</dbReference>
<evidence type="ECO:0000313" key="11">
    <source>
        <dbReference type="Proteomes" id="UP000001383"/>
    </source>
</evidence>
<dbReference type="InterPro" id="IPR055173">
    <property type="entry name" value="NrdR-like_N"/>
</dbReference>
<dbReference type="InterPro" id="IPR005144">
    <property type="entry name" value="ATP-cone_dom"/>
</dbReference>
<dbReference type="Proteomes" id="UP000001383">
    <property type="component" value="Chromosome"/>
</dbReference>
<gene>
    <name evidence="8 10" type="primary">nrdR</name>
    <name evidence="10" type="ordered locus">MCCL_1350</name>
</gene>
<dbReference type="GO" id="GO:0045892">
    <property type="term" value="P:negative regulation of DNA-templated transcription"/>
    <property type="evidence" value="ECO:0007669"/>
    <property type="project" value="UniProtKB-UniRule"/>
</dbReference>
<dbReference type="GO" id="GO:0008270">
    <property type="term" value="F:zinc ion binding"/>
    <property type="evidence" value="ECO:0007669"/>
    <property type="project" value="UniProtKB-UniRule"/>
</dbReference>
<keyword evidence="7 8" id="KW-0804">Transcription</keyword>
<keyword evidence="5 8" id="KW-0805">Transcription regulation</keyword>
<dbReference type="HAMAP" id="MF_00440">
    <property type="entry name" value="NrdR"/>
    <property type="match status" value="1"/>
</dbReference>
<proteinExistence type="inferred from homology"/>
<comment type="cofactor">
    <cofactor evidence="8">
        <name>Zn(2+)</name>
        <dbReference type="ChEBI" id="CHEBI:29105"/>
    </cofactor>
    <text evidence="8">Binds 1 zinc ion.</text>
</comment>
<keyword evidence="3 8" id="KW-0862">Zinc</keyword>
<evidence type="ECO:0000256" key="2">
    <source>
        <dbReference type="ARBA" id="ARBA00022741"/>
    </source>
</evidence>
<dbReference type="GO" id="GO:0003677">
    <property type="term" value="F:DNA binding"/>
    <property type="evidence" value="ECO:0007669"/>
    <property type="project" value="UniProtKB-KW"/>
</dbReference>
<comment type="similarity">
    <text evidence="8">Belongs to the NrdR family.</text>
</comment>
<reference evidence="10 11" key="1">
    <citation type="journal article" date="2009" name="J. Bacteriol.">
        <title>Complete genome sequence of Macrococcus caseolyticus strain JCSCS5402, reflecting the ancestral genome of the human-pathogenic staphylococci.</title>
        <authorList>
            <person name="Baba T."/>
            <person name="Kuwahara-Arai K."/>
            <person name="Uchiyama I."/>
            <person name="Takeuchi F."/>
            <person name="Ito T."/>
            <person name="Hiramatsu K."/>
        </authorList>
    </citation>
    <scope>NUCLEOTIDE SEQUENCE [LARGE SCALE GENOMIC DNA]</scope>
    <source>
        <strain evidence="10 11">JCSC5402</strain>
    </source>
</reference>
<comment type="function">
    <text evidence="8">Negatively regulates transcription of bacterial ribonucleotide reductase nrd genes and operons by binding to NrdR-boxes.</text>
</comment>
<protein>
    <recommendedName>
        <fullName evidence="8">Transcriptional repressor NrdR</fullName>
    </recommendedName>
</protein>
<dbReference type="NCBIfam" id="TIGR00244">
    <property type="entry name" value="transcriptional regulator NrdR"/>
    <property type="match status" value="1"/>
</dbReference>
<dbReference type="eggNOG" id="COG1327">
    <property type="taxonomic scope" value="Bacteria"/>
</dbReference>
<evidence type="ECO:0000256" key="6">
    <source>
        <dbReference type="ARBA" id="ARBA00023125"/>
    </source>
</evidence>
<keyword evidence="8" id="KW-0479">Metal-binding</keyword>
<dbReference type="InterPro" id="IPR003796">
    <property type="entry name" value="RNR_NrdR-like"/>
</dbReference>
<accession>B9E789</accession>
<dbReference type="HOGENOM" id="CLU_108412_0_0_9"/>
<dbReference type="STRING" id="458233.MCCL_1350"/>
<dbReference type="AlphaFoldDB" id="B9E789"/>
<dbReference type="GO" id="GO:0005524">
    <property type="term" value="F:ATP binding"/>
    <property type="evidence" value="ECO:0007669"/>
    <property type="project" value="UniProtKB-UniRule"/>
</dbReference>
<keyword evidence="8" id="KW-0863">Zinc-finger</keyword>
<dbReference type="Pfam" id="PF22811">
    <property type="entry name" value="Zn_ribbon_NrdR"/>
    <property type="match status" value="1"/>
</dbReference>
<evidence type="ECO:0000256" key="3">
    <source>
        <dbReference type="ARBA" id="ARBA00022833"/>
    </source>
</evidence>
<keyword evidence="1 8" id="KW-0678">Repressor</keyword>
<name>B9E789_MACCJ</name>
<keyword evidence="6 8" id="KW-0238">DNA-binding</keyword>
<dbReference type="PANTHER" id="PTHR30455">
    <property type="entry name" value="TRANSCRIPTIONAL REPRESSOR NRDR"/>
    <property type="match status" value="1"/>
</dbReference>
<evidence type="ECO:0000256" key="1">
    <source>
        <dbReference type="ARBA" id="ARBA00022491"/>
    </source>
</evidence>
<organism evidence="10 11">
    <name type="scientific">Macrococcus caseolyticus (strain JCSC5402)</name>
    <name type="common">Macrococcoides caseolyticum</name>
    <dbReference type="NCBI Taxonomy" id="458233"/>
    <lineage>
        <taxon>Bacteria</taxon>
        <taxon>Bacillati</taxon>
        <taxon>Bacillota</taxon>
        <taxon>Bacilli</taxon>
        <taxon>Bacillales</taxon>
        <taxon>Staphylococcaceae</taxon>
        <taxon>Macrococcoides</taxon>
    </lineage>
</organism>
<evidence type="ECO:0000256" key="7">
    <source>
        <dbReference type="ARBA" id="ARBA00023163"/>
    </source>
</evidence>
<keyword evidence="2 8" id="KW-0547">Nucleotide-binding</keyword>
<dbReference type="KEGG" id="mcl:MCCL_1350"/>
<keyword evidence="4 8" id="KW-0067">ATP-binding</keyword>
<feature type="zinc finger region" evidence="8">
    <location>
        <begin position="6"/>
        <end position="37"/>
    </location>
</feature>
<feature type="domain" description="ATP-cone" evidence="9">
    <location>
        <begin position="52"/>
        <end position="142"/>
    </location>
</feature>
<dbReference type="EMBL" id="AP009484">
    <property type="protein sequence ID" value="BAH18057.1"/>
    <property type="molecule type" value="Genomic_DNA"/>
</dbReference>
<dbReference type="PROSITE" id="PS51161">
    <property type="entry name" value="ATP_CONE"/>
    <property type="match status" value="1"/>
</dbReference>
<sequence>MSVLKCPKCSFNQSKVVDSRHADDMNAIRRRRECEQCGTRFTTFERVELQPLIVVKKDGTRQAFNRDKIVHGLVRACEKRPVPYESLEQITDAVENTLREKGQSEISSVDIGEIVMEHLMQLDQVSYVRFASVYKEFKDVDQLLRTMSDILNEKNKK</sequence>
<evidence type="ECO:0000259" key="9">
    <source>
        <dbReference type="PROSITE" id="PS51161"/>
    </source>
</evidence>
<evidence type="ECO:0000256" key="4">
    <source>
        <dbReference type="ARBA" id="ARBA00022840"/>
    </source>
</evidence>
<dbReference type="Pfam" id="PF03477">
    <property type="entry name" value="ATP-cone"/>
    <property type="match status" value="1"/>
</dbReference>
<evidence type="ECO:0000256" key="8">
    <source>
        <dbReference type="HAMAP-Rule" id="MF_00440"/>
    </source>
</evidence>